<dbReference type="InterPro" id="IPR036188">
    <property type="entry name" value="FAD/NAD-bd_sf"/>
</dbReference>
<dbReference type="GO" id="GO:0005737">
    <property type="term" value="C:cytoplasm"/>
    <property type="evidence" value="ECO:0007669"/>
    <property type="project" value="UniProtKB-SubCell"/>
</dbReference>
<dbReference type="OrthoDB" id="9806724at2"/>
<dbReference type="Gene3D" id="3.90.700.10">
    <property type="entry name" value="Succinate dehydrogenase/fumarate reductase flavoprotein, catalytic domain"/>
    <property type="match status" value="1"/>
</dbReference>
<comment type="similarity">
    <text evidence="3 12">Belongs to the FAD-dependent oxidoreductase 2 family. NadB subfamily.</text>
</comment>
<comment type="catalytic activity">
    <reaction evidence="9">
        <text>L-aspartate + O2 = iminosuccinate + H2O2</text>
        <dbReference type="Rhea" id="RHEA:25876"/>
        <dbReference type="ChEBI" id="CHEBI:15379"/>
        <dbReference type="ChEBI" id="CHEBI:16240"/>
        <dbReference type="ChEBI" id="CHEBI:29991"/>
        <dbReference type="ChEBI" id="CHEBI:77875"/>
        <dbReference type="EC" id="1.4.3.16"/>
    </reaction>
    <physiologicalReaction direction="left-to-right" evidence="9">
        <dbReference type="Rhea" id="RHEA:25877"/>
    </physiologicalReaction>
</comment>
<evidence type="ECO:0000256" key="11">
    <source>
        <dbReference type="PIRSR" id="PIRSR000171-1"/>
    </source>
</evidence>
<evidence type="ECO:0000313" key="16">
    <source>
        <dbReference type="Proteomes" id="UP000285517"/>
    </source>
</evidence>
<feature type="domain" description="FAD-dependent oxidoreductase 2 FAD-binding" evidence="13">
    <location>
        <begin position="6"/>
        <end position="389"/>
    </location>
</feature>
<dbReference type="PIRSF" id="PIRSF000171">
    <property type="entry name" value="SDHA_APRA_LASPO"/>
    <property type="match status" value="1"/>
</dbReference>
<dbReference type="FunFam" id="3.90.700.10:FF:000002">
    <property type="entry name" value="L-aspartate oxidase"/>
    <property type="match status" value="1"/>
</dbReference>
<dbReference type="SUPFAM" id="SSF56425">
    <property type="entry name" value="Succinate dehydrogenase/fumarate reductase flavoprotein, catalytic domain"/>
    <property type="match status" value="1"/>
</dbReference>
<evidence type="ECO:0000259" key="13">
    <source>
        <dbReference type="Pfam" id="PF00890"/>
    </source>
</evidence>
<dbReference type="NCBIfam" id="TIGR00551">
    <property type="entry name" value="nadB"/>
    <property type="match status" value="1"/>
</dbReference>
<keyword evidence="8 12" id="KW-0560">Oxidoreductase</keyword>
<dbReference type="InterPro" id="IPR005288">
    <property type="entry name" value="NadB"/>
</dbReference>
<keyword evidence="7 12" id="KW-0274">FAD</keyword>
<dbReference type="SUPFAM" id="SSF46977">
    <property type="entry name" value="Succinate dehydrogenase/fumarate reductase flavoprotein C-terminal domain"/>
    <property type="match status" value="1"/>
</dbReference>
<evidence type="ECO:0000256" key="8">
    <source>
        <dbReference type="ARBA" id="ARBA00023002"/>
    </source>
</evidence>
<dbReference type="Proteomes" id="UP000285517">
    <property type="component" value="Chromosome"/>
</dbReference>
<organism evidence="15 16">
    <name type="scientific">Aequorivita ciconiae</name>
    <dbReference type="NCBI Taxonomy" id="2494375"/>
    <lineage>
        <taxon>Bacteria</taxon>
        <taxon>Pseudomonadati</taxon>
        <taxon>Bacteroidota</taxon>
        <taxon>Flavobacteriia</taxon>
        <taxon>Flavobacteriales</taxon>
        <taxon>Flavobacteriaceae</taxon>
        <taxon>Aequorivita</taxon>
    </lineage>
</organism>
<accession>A0A410G7L0</accession>
<gene>
    <name evidence="15" type="primary">nadB</name>
    <name evidence="15" type="ORF">EI546_06060</name>
</gene>
<feature type="domain" description="Fumarate reductase/succinate dehydrogenase flavoprotein-like C-terminal" evidence="14">
    <location>
        <begin position="438"/>
        <end position="520"/>
    </location>
</feature>
<evidence type="ECO:0000256" key="5">
    <source>
        <dbReference type="ARBA" id="ARBA00022630"/>
    </source>
</evidence>
<sequence>MKTNFLIIGSGAAGLTLAVKLAERFPKKKITVVTKANKSESNTKYAQGGVAAVFNFKEDSYQKHIDDTLRAGDGLCDTEVVEMVIKEGPLRLKELMEWGARFDIDENGELSLGREGGHSNFRVIHHRDTTGNEIERTLLERADELPNINLLAHHFAVDLITEHHFPEIKTEQLSCYGAYVMDQISGSIFAIKADCTTLASGGMGRVYGHTTNPAVATGDGIAMAYRATARIENMEFIQFHPTALFDGKNGSSFLISEAVRGFGAFLRNKKGERFMLKYDDRGELASRDIVSRGIDSEMRESGEDCVFLDCTHLDIEELKLHFPNIYQTCLKKDIDLEKDWIPVVPAAHYLCGGVVVDMDGKTSLTNLFACGECSHTGLHGANRLASNSLLEALVYADRIYNYISKNLPSQTAMSIKKWNDQGTVMLSEFEIIQGKTSDLQQLMRRYAGVVRNNSDLMEASIHLEKLYSETEKLYQKYKLNTALCQLRNMVNVAHLIIQQSLRRDENRGGYYNEDYDKKKDLVGEKKQYRCALEINQD</sequence>
<keyword evidence="5 12" id="KW-0285">Flavoprotein</keyword>
<proteinExistence type="inferred from homology"/>
<dbReference type="InterPro" id="IPR015939">
    <property type="entry name" value="Fum_Rdtase/Succ_DH_flav-like_C"/>
</dbReference>
<dbReference type="PANTHER" id="PTHR42716:SF2">
    <property type="entry name" value="L-ASPARTATE OXIDASE, CHLOROPLASTIC"/>
    <property type="match status" value="1"/>
</dbReference>
<dbReference type="EMBL" id="CP034951">
    <property type="protein sequence ID" value="QAA83185.1"/>
    <property type="molecule type" value="Genomic_DNA"/>
</dbReference>
<feature type="active site" description="Proton acceptor" evidence="11">
    <location>
        <position position="287"/>
    </location>
</feature>
<evidence type="ECO:0000256" key="1">
    <source>
        <dbReference type="ARBA" id="ARBA00001974"/>
    </source>
</evidence>
<dbReference type="InterPro" id="IPR003953">
    <property type="entry name" value="FAD-dep_OxRdtase_2_FAD-bd"/>
</dbReference>
<evidence type="ECO:0000256" key="12">
    <source>
        <dbReference type="RuleBase" id="RU362049"/>
    </source>
</evidence>
<dbReference type="AlphaFoldDB" id="A0A410G7L0"/>
<evidence type="ECO:0000256" key="3">
    <source>
        <dbReference type="ARBA" id="ARBA00008562"/>
    </source>
</evidence>
<dbReference type="InterPro" id="IPR027477">
    <property type="entry name" value="Succ_DH/fumarate_Rdtase_cat_sf"/>
</dbReference>
<dbReference type="GO" id="GO:0008734">
    <property type="term" value="F:L-aspartate oxidase activity"/>
    <property type="evidence" value="ECO:0007669"/>
    <property type="project" value="UniProtKB-UniRule"/>
</dbReference>
<evidence type="ECO:0000256" key="2">
    <source>
        <dbReference type="ARBA" id="ARBA00004950"/>
    </source>
</evidence>
<evidence type="ECO:0000256" key="10">
    <source>
        <dbReference type="NCBIfam" id="TIGR00551"/>
    </source>
</evidence>
<comment type="cofactor">
    <cofactor evidence="1 12">
        <name>FAD</name>
        <dbReference type="ChEBI" id="CHEBI:57692"/>
    </cofactor>
</comment>
<dbReference type="PRINTS" id="PR00368">
    <property type="entry name" value="FADPNR"/>
</dbReference>
<dbReference type="UniPathway" id="UPA00253">
    <property type="reaction ID" value="UER00326"/>
</dbReference>
<protein>
    <recommendedName>
        <fullName evidence="4 10">L-aspartate oxidase</fullName>
        <ecNumber evidence="4 10">1.4.3.16</ecNumber>
    </recommendedName>
</protein>
<comment type="subcellular location">
    <subcellularLocation>
        <location evidence="12">Cytoplasm</location>
    </subcellularLocation>
</comment>
<dbReference type="EC" id="1.4.3.16" evidence="4 10"/>
<comment type="function">
    <text evidence="12">Catalyzes the oxidation of L-aspartate to iminoaspartate.</text>
</comment>
<evidence type="ECO:0000256" key="6">
    <source>
        <dbReference type="ARBA" id="ARBA00022642"/>
    </source>
</evidence>
<reference evidence="15 16" key="1">
    <citation type="submission" date="2019-01" db="EMBL/GenBank/DDBJ databases">
        <title>Complete genome sequencing of Aequorivita sp. H23M31.</title>
        <authorList>
            <person name="Bae J.-W."/>
        </authorList>
    </citation>
    <scope>NUCLEOTIDE SEQUENCE [LARGE SCALE GENOMIC DNA]</scope>
    <source>
        <strain evidence="15 16">H23M31</strain>
    </source>
</reference>
<comment type="pathway">
    <text evidence="2 12">Cofactor biosynthesis; NAD(+) biosynthesis; iminoaspartate from L-aspartate (oxidase route): step 1/1.</text>
</comment>
<dbReference type="Gene3D" id="1.20.58.100">
    <property type="entry name" value="Fumarate reductase/succinate dehydrogenase flavoprotein-like, C-terminal domain"/>
    <property type="match status" value="1"/>
</dbReference>
<evidence type="ECO:0000256" key="7">
    <source>
        <dbReference type="ARBA" id="ARBA00022827"/>
    </source>
</evidence>
<evidence type="ECO:0000256" key="4">
    <source>
        <dbReference type="ARBA" id="ARBA00012173"/>
    </source>
</evidence>
<dbReference type="Pfam" id="PF02910">
    <property type="entry name" value="Succ_DH_flav_C"/>
    <property type="match status" value="1"/>
</dbReference>
<evidence type="ECO:0000313" key="15">
    <source>
        <dbReference type="EMBL" id="QAA83185.1"/>
    </source>
</evidence>
<dbReference type="GO" id="GO:0009435">
    <property type="term" value="P:NAD+ biosynthetic process"/>
    <property type="evidence" value="ECO:0007669"/>
    <property type="project" value="UniProtKB-UniPathway"/>
</dbReference>
<name>A0A410G7L0_9FLAO</name>
<dbReference type="Gene3D" id="3.50.50.60">
    <property type="entry name" value="FAD/NAD(P)-binding domain"/>
    <property type="match status" value="1"/>
</dbReference>
<dbReference type="Pfam" id="PF00890">
    <property type="entry name" value="FAD_binding_2"/>
    <property type="match status" value="1"/>
</dbReference>
<dbReference type="SUPFAM" id="SSF51905">
    <property type="entry name" value="FAD/NAD(P)-binding domain"/>
    <property type="match status" value="1"/>
</dbReference>
<evidence type="ECO:0000256" key="9">
    <source>
        <dbReference type="ARBA" id="ARBA00048305"/>
    </source>
</evidence>
<evidence type="ECO:0000259" key="14">
    <source>
        <dbReference type="Pfam" id="PF02910"/>
    </source>
</evidence>
<keyword evidence="6 12" id="KW-0662">Pyridine nucleotide biosynthesis</keyword>
<dbReference type="InterPro" id="IPR037099">
    <property type="entry name" value="Fum_R/Succ_DH_flav-like_C_sf"/>
</dbReference>
<dbReference type="KEGG" id="aev:EI546_06060"/>
<dbReference type="PANTHER" id="PTHR42716">
    <property type="entry name" value="L-ASPARTATE OXIDASE"/>
    <property type="match status" value="1"/>
</dbReference>
<keyword evidence="16" id="KW-1185">Reference proteome</keyword>